<feature type="transmembrane region" description="Helical" evidence="7">
    <location>
        <begin position="84"/>
        <end position="111"/>
    </location>
</feature>
<evidence type="ECO:0000256" key="7">
    <source>
        <dbReference type="SAM" id="Phobius"/>
    </source>
</evidence>
<dbReference type="OrthoDB" id="9808602at2"/>
<comment type="caution">
    <text evidence="9">The sequence shown here is derived from an EMBL/GenBank/DDBJ whole genome shotgun (WGS) entry which is preliminary data.</text>
</comment>
<feature type="domain" description="Bacterial sugar transferase" evidence="8">
    <location>
        <begin position="277"/>
        <end position="461"/>
    </location>
</feature>
<keyword evidence="10" id="KW-1185">Reference proteome</keyword>
<dbReference type="NCBIfam" id="TIGR03025">
    <property type="entry name" value="EPS_sugtrans"/>
    <property type="match status" value="1"/>
</dbReference>
<feature type="transmembrane region" description="Helical" evidence="7">
    <location>
        <begin position="51"/>
        <end position="72"/>
    </location>
</feature>
<dbReference type="GO" id="GO:0016780">
    <property type="term" value="F:phosphotransferase activity, for other substituted phosphate groups"/>
    <property type="evidence" value="ECO:0007669"/>
    <property type="project" value="TreeGrafter"/>
</dbReference>
<evidence type="ECO:0000256" key="6">
    <source>
        <dbReference type="ARBA" id="ARBA00023136"/>
    </source>
</evidence>
<dbReference type="Proteomes" id="UP000241222">
    <property type="component" value="Unassembled WGS sequence"/>
</dbReference>
<dbReference type="NCBIfam" id="TIGR03013">
    <property type="entry name" value="EpsB_2"/>
    <property type="match status" value="1"/>
</dbReference>
<evidence type="ECO:0000256" key="1">
    <source>
        <dbReference type="ARBA" id="ARBA00004141"/>
    </source>
</evidence>
<dbReference type="AlphaFoldDB" id="A0A2T3J588"/>
<dbReference type="Gene3D" id="3.40.50.720">
    <property type="entry name" value="NAD(P)-binding Rossmann-like Domain"/>
    <property type="match status" value="1"/>
</dbReference>
<keyword evidence="4 7" id="KW-0812">Transmembrane</keyword>
<dbReference type="PANTHER" id="PTHR30576">
    <property type="entry name" value="COLANIC BIOSYNTHESIS UDP-GLUCOSE LIPID CARRIER TRANSFERASE"/>
    <property type="match status" value="1"/>
</dbReference>
<proteinExistence type="inferred from homology"/>
<reference evidence="9 10" key="1">
    <citation type="submission" date="2018-03" db="EMBL/GenBank/DDBJ databases">
        <title>Whole genome sequencing of Histamine producing bacteria.</title>
        <authorList>
            <person name="Butler K."/>
        </authorList>
    </citation>
    <scope>NUCLEOTIDE SEQUENCE [LARGE SCALE GENOMIC DNA]</scope>
    <source>
        <strain evidence="9 10">JCM 13586</strain>
    </source>
</reference>
<feature type="transmembrane region" description="Helical" evidence="7">
    <location>
        <begin position="117"/>
        <end position="136"/>
    </location>
</feature>
<evidence type="ECO:0000256" key="4">
    <source>
        <dbReference type="ARBA" id="ARBA00022692"/>
    </source>
</evidence>
<evidence type="ECO:0000313" key="10">
    <source>
        <dbReference type="Proteomes" id="UP000241222"/>
    </source>
</evidence>
<keyword evidence="6 7" id="KW-0472">Membrane</keyword>
<evidence type="ECO:0000256" key="5">
    <source>
        <dbReference type="ARBA" id="ARBA00022989"/>
    </source>
</evidence>
<dbReference type="GO" id="GO:0016020">
    <property type="term" value="C:membrane"/>
    <property type="evidence" value="ECO:0007669"/>
    <property type="project" value="UniProtKB-SubCell"/>
</dbReference>
<dbReference type="InterPro" id="IPR017475">
    <property type="entry name" value="EPS_sugar_tfrase"/>
</dbReference>
<name>A0A2T3J588_9GAMM</name>
<accession>A0A2T3J588</accession>
<feature type="transmembrane region" description="Helical" evidence="7">
    <location>
        <begin position="275"/>
        <end position="301"/>
    </location>
</feature>
<dbReference type="Pfam" id="PF02397">
    <property type="entry name" value="Bac_transf"/>
    <property type="match status" value="1"/>
</dbReference>
<organism evidence="9 10">
    <name type="scientific">Photobacterium lutimaris</name>
    <dbReference type="NCBI Taxonomy" id="388278"/>
    <lineage>
        <taxon>Bacteria</taxon>
        <taxon>Pseudomonadati</taxon>
        <taxon>Pseudomonadota</taxon>
        <taxon>Gammaproteobacteria</taxon>
        <taxon>Vibrionales</taxon>
        <taxon>Vibrionaceae</taxon>
        <taxon>Photobacterium</taxon>
    </lineage>
</organism>
<evidence type="ECO:0000256" key="3">
    <source>
        <dbReference type="ARBA" id="ARBA00022679"/>
    </source>
</evidence>
<keyword evidence="3 9" id="KW-0808">Transferase</keyword>
<dbReference type="InterPro" id="IPR003362">
    <property type="entry name" value="Bact_transf"/>
</dbReference>
<sequence length="466" mass="53918">MRKSKFHDLNISSATLIFTDLIVLSVVFYFFHKISNASISNNQEVMKYLVITTQYIFFTMPTQLTILAVGLYNEKIRENFNGIIVRLSVAFLLSYLFSLTLSLISSSIYFSSQPIELLYITAFTAIVVTRFIAVSCKYEHMGKRRILLLGHGKRANLISSTMRRATDRVNFEIVGYVKFAGDNVVDDRNIKQINLSVPLEKYIIEENIDEVVIALDERRNNLPSESLFYCKLHDIQITDVIDFIERETGQIAVNHIYPSFILYNKKSSDNWVFNFFKWIFNSFIGLIILSVTWPIIILTIICIKIEDGLRAPVFYTQKRVGLKGKVFSICKFRSMVVDAELSGEQMSGKSDSRITRVGRIIRKYRIDELPQLFNIFIGNMSFVGPRPERPQFTKQFEDSIPFYSHRHNVKPGLTGWAQLKYPYGDGLNDAREKLKFDLYYIKHRSLILDILILIRTSEIVIFGKGR</sequence>
<protein>
    <submittedName>
        <fullName evidence="9">Sugar transferase</fullName>
    </submittedName>
</protein>
<evidence type="ECO:0000256" key="2">
    <source>
        <dbReference type="ARBA" id="ARBA00006464"/>
    </source>
</evidence>
<dbReference type="PANTHER" id="PTHR30576:SF0">
    <property type="entry name" value="UNDECAPRENYL-PHOSPHATE N-ACETYLGALACTOSAMINYL 1-PHOSPHATE TRANSFERASE-RELATED"/>
    <property type="match status" value="1"/>
</dbReference>
<feature type="transmembrane region" description="Helical" evidence="7">
    <location>
        <begin position="12"/>
        <end position="31"/>
    </location>
</feature>
<keyword evidence="5 7" id="KW-1133">Transmembrane helix</keyword>
<evidence type="ECO:0000259" key="8">
    <source>
        <dbReference type="Pfam" id="PF02397"/>
    </source>
</evidence>
<dbReference type="Pfam" id="PF13727">
    <property type="entry name" value="CoA_binding_3"/>
    <property type="match status" value="1"/>
</dbReference>
<dbReference type="EMBL" id="PYMH01000001">
    <property type="protein sequence ID" value="PSU36452.1"/>
    <property type="molecule type" value="Genomic_DNA"/>
</dbReference>
<comment type="similarity">
    <text evidence="2">Belongs to the bacterial sugar transferase family.</text>
</comment>
<gene>
    <name evidence="9" type="ORF">C9I99_00770</name>
</gene>
<comment type="subcellular location">
    <subcellularLocation>
        <location evidence="1">Membrane</location>
        <topology evidence="1">Multi-pass membrane protein</topology>
    </subcellularLocation>
</comment>
<evidence type="ECO:0000313" key="9">
    <source>
        <dbReference type="EMBL" id="PSU36452.1"/>
    </source>
</evidence>
<dbReference type="RefSeq" id="WP_107347807.1">
    <property type="nucleotide sequence ID" value="NZ_PYMH01000001.1"/>
</dbReference>
<dbReference type="InterPro" id="IPR017464">
    <property type="entry name" value="Sugar_tfrase_EpsB_2"/>
</dbReference>